<dbReference type="Proteomes" id="UP000033451">
    <property type="component" value="Unassembled WGS sequence"/>
</dbReference>
<dbReference type="Pfam" id="PF07510">
    <property type="entry name" value="GmrSD_C"/>
    <property type="match status" value="1"/>
</dbReference>
<dbReference type="InterPro" id="IPR011089">
    <property type="entry name" value="GmrSD_C"/>
</dbReference>
<evidence type="ECO:0000259" key="2">
    <source>
        <dbReference type="Pfam" id="PF07510"/>
    </source>
</evidence>
<organism evidence="3 4">
    <name type="scientific">Microbacterium ginsengisoli</name>
    <dbReference type="NCBI Taxonomy" id="400772"/>
    <lineage>
        <taxon>Bacteria</taxon>
        <taxon>Bacillati</taxon>
        <taxon>Actinomycetota</taxon>
        <taxon>Actinomycetes</taxon>
        <taxon>Micrococcales</taxon>
        <taxon>Microbacteriaceae</taxon>
        <taxon>Microbacterium</taxon>
    </lineage>
</organism>
<evidence type="ECO:0000259" key="1">
    <source>
        <dbReference type="Pfam" id="PF03235"/>
    </source>
</evidence>
<comment type="caution">
    <text evidence="3">The sequence shown here is derived from an EMBL/GenBank/DDBJ whole genome shotgun (WGS) entry which is preliminary data.</text>
</comment>
<dbReference type="PANTHER" id="PTHR35149">
    <property type="entry name" value="SLL5132 PROTEIN"/>
    <property type="match status" value="1"/>
</dbReference>
<dbReference type="PATRIC" id="fig|400772.4.peg.2599"/>
<accession>A0A0F0LQD3</accession>
<feature type="domain" description="GmrSD restriction endonucleases C-terminal" evidence="2">
    <location>
        <begin position="430"/>
        <end position="528"/>
    </location>
</feature>
<dbReference type="RefSeq" id="WP_045248474.1">
    <property type="nucleotide sequence ID" value="NZ_JYIY01000079.1"/>
</dbReference>
<protein>
    <recommendedName>
        <fullName evidence="5">DUF262 domain-containing protein</fullName>
    </recommendedName>
</protein>
<dbReference type="STRING" id="400772.RR49_02587"/>
<evidence type="ECO:0000313" key="4">
    <source>
        <dbReference type="Proteomes" id="UP000033451"/>
    </source>
</evidence>
<dbReference type="OrthoDB" id="9798761at2"/>
<evidence type="ECO:0008006" key="5">
    <source>
        <dbReference type="Google" id="ProtNLM"/>
    </source>
</evidence>
<evidence type="ECO:0000313" key="3">
    <source>
        <dbReference type="EMBL" id="KJL35363.1"/>
    </source>
</evidence>
<dbReference type="AlphaFoldDB" id="A0A0F0LQD3"/>
<sequence>MGAARNIEASAVNTIDWLSSPGTNIVVPVYQRQYRWDIGGCEQLLADVRAVAEAEPGQTHFIGSVLSTASTDAADTELVLIDGQQRITTLMLLVAALAHTVRDTDPPLAAQLRRVLVRADDPSRTKLRPHRAWAELFEEVVLDRRSPDDAERASRFDDNYAFFRSRIGVHDAAAVWRGLTRLEHVAIALGAEANAQQTFESLNSTGEPLRDHELIHNYVLMGLTREQQTEIEDDYWLPIERATGEAIAAFWRHYLIMTTGRELAASGHRSVYDAFRQRFPRLDAAALRRHATEWRAFAEIYRRLLDPSLEPDPAVRTHTAGIGTFGRVAFPLAMRAIADHGSGHRTHAELLTTLQSVESLLLRREIVGVPNDRIVARLCRAHSEGESSLIHAVARITPSNERVRVALKFGDVPHPGYVLGRLASRDEDPDVIVDHIAPLAPGDDWTPDGVRLWGDLSDDEQNAYRALAQSLGNVVLLEDELAIDAIDAPYPTKRRLLGSSAIPQTRAVAEIAEWSTAAIAQRTAELTAALVATWPRAATGEIDDDGLTPILDAKPRRGWPHGWEREFSYVEYRGEHWEVYDVRYLFHRIITRLWADDRAAVVRFTERNGGPIFSERAWNGQWDTIDATHHLYMGWDSTYMLRAVQDVLLEAGIAPEVFVKYSYIGAAM</sequence>
<proteinExistence type="predicted"/>
<dbReference type="PANTHER" id="PTHR35149:SF1">
    <property type="entry name" value="DUF5655 DOMAIN-CONTAINING PROTEIN"/>
    <property type="match status" value="1"/>
</dbReference>
<name>A0A0F0LQD3_9MICO</name>
<gene>
    <name evidence="3" type="ORF">RR49_02587</name>
</gene>
<keyword evidence="4" id="KW-1185">Reference proteome</keyword>
<dbReference type="InterPro" id="IPR004919">
    <property type="entry name" value="GmrSD_N"/>
</dbReference>
<dbReference type="EMBL" id="JYIY01000079">
    <property type="protein sequence ID" value="KJL35363.1"/>
    <property type="molecule type" value="Genomic_DNA"/>
</dbReference>
<feature type="domain" description="GmrSD restriction endonucleases N-terminal" evidence="1">
    <location>
        <begin position="17"/>
        <end position="219"/>
    </location>
</feature>
<dbReference type="Pfam" id="PF03235">
    <property type="entry name" value="GmrSD_N"/>
    <property type="match status" value="1"/>
</dbReference>
<reference evidence="3 4" key="1">
    <citation type="submission" date="2015-02" db="EMBL/GenBank/DDBJ databases">
        <title>Draft genome sequences of ten Microbacterium spp. with emphasis on heavy metal contaminated environments.</title>
        <authorList>
            <person name="Corretto E."/>
        </authorList>
    </citation>
    <scope>NUCLEOTIDE SEQUENCE [LARGE SCALE GENOMIC DNA]</scope>
    <source>
        <strain evidence="3 4">DSM 18659</strain>
    </source>
</reference>